<evidence type="ECO:0000256" key="16">
    <source>
        <dbReference type="RuleBase" id="RU003692"/>
    </source>
</evidence>
<dbReference type="GO" id="GO:0004148">
    <property type="term" value="F:dihydrolipoyl dehydrogenase (NADH) activity"/>
    <property type="evidence" value="ECO:0007669"/>
    <property type="project" value="UniProtKB-EC"/>
</dbReference>
<accession>A0A1X6WTB8</accession>
<dbReference type="EMBL" id="FWFG01000013">
    <property type="protein sequence ID" value="SLM88244.1"/>
    <property type="molecule type" value="Genomic_DNA"/>
</dbReference>
<keyword evidence="5" id="KW-0963">Cytoplasm</keyword>
<dbReference type="InterPro" id="IPR016156">
    <property type="entry name" value="FAD/NAD-linked_Rdtase_dimer_sf"/>
</dbReference>
<evidence type="ECO:0000313" key="20">
    <source>
        <dbReference type="Proteomes" id="UP000195981"/>
    </source>
</evidence>
<feature type="binding site" evidence="14">
    <location>
        <begin position="184"/>
        <end position="191"/>
    </location>
    <ligand>
        <name>NAD(+)</name>
        <dbReference type="ChEBI" id="CHEBI:57540"/>
    </ligand>
</feature>
<dbReference type="GO" id="GO:0006103">
    <property type="term" value="P:2-oxoglutarate metabolic process"/>
    <property type="evidence" value="ECO:0007669"/>
    <property type="project" value="TreeGrafter"/>
</dbReference>
<evidence type="ECO:0000256" key="12">
    <source>
        <dbReference type="ARBA" id="ARBA00049187"/>
    </source>
</evidence>
<dbReference type="RefSeq" id="WP_087102014.1">
    <property type="nucleotide sequence ID" value="NZ_FWFG01000013.1"/>
</dbReference>
<dbReference type="InterPro" id="IPR036188">
    <property type="entry name" value="FAD/NAD-bd_sf"/>
</dbReference>
<dbReference type="AlphaFoldDB" id="A0A1X6WTB8"/>
<evidence type="ECO:0000256" key="2">
    <source>
        <dbReference type="ARBA" id="ARBA00007532"/>
    </source>
</evidence>
<dbReference type="PIRSF" id="PIRSF000350">
    <property type="entry name" value="Mercury_reductase_MerA"/>
    <property type="match status" value="1"/>
</dbReference>
<keyword evidence="20" id="KW-1185">Reference proteome</keyword>
<comment type="cofactor">
    <cofactor evidence="14 16">
        <name>FAD</name>
        <dbReference type="ChEBI" id="CHEBI:57692"/>
    </cofactor>
    <text evidence="14 16">Binds 1 FAD per subunit.</text>
</comment>
<keyword evidence="11 16" id="KW-0676">Redox-active center</keyword>
<dbReference type="SUPFAM" id="SSF51905">
    <property type="entry name" value="FAD/NAD(P)-binding domain"/>
    <property type="match status" value="1"/>
</dbReference>
<feature type="active site" description="Proton acceptor" evidence="13">
    <location>
        <position position="446"/>
    </location>
</feature>
<evidence type="ECO:0000256" key="7">
    <source>
        <dbReference type="ARBA" id="ARBA00022827"/>
    </source>
</evidence>
<feature type="disulfide bond" description="Redox-active" evidence="15">
    <location>
        <begin position="47"/>
        <end position="52"/>
    </location>
</feature>
<dbReference type="GO" id="GO:0050660">
    <property type="term" value="F:flavin adenine dinucleotide binding"/>
    <property type="evidence" value="ECO:0007669"/>
    <property type="project" value="InterPro"/>
</dbReference>
<comment type="miscellaneous">
    <text evidence="16">The active site is a redox-active disulfide bond.</text>
</comment>
<dbReference type="PANTHER" id="PTHR22912">
    <property type="entry name" value="DISULFIDE OXIDOREDUCTASE"/>
    <property type="match status" value="1"/>
</dbReference>
<dbReference type="EC" id="1.8.1.4" evidence="3 16"/>
<feature type="binding site" evidence="14">
    <location>
        <position position="56"/>
    </location>
    <ligand>
        <name>FAD</name>
        <dbReference type="ChEBI" id="CHEBI:57692"/>
    </ligand>
</feature>
<dbReference type="Pfam" id="PF07992">
    <property type="entry name" value="Pyr_redox_2"/>
    <property type="match status" value="1"/>
</dbReference>
<evidence type="ECO:0000256" key="14">
    <source>
        <dbReference type="PIRSR" id="PIRSR000350-3"/>
    </source>
</evidence>
<dbReference type="InterPro" id="IPR012999">
    <property type="entry name" value="Pyr_OxRdtase_I_AS"/>
</dbReference>
<evidence type="ECO:0000256" key="6">
    <source>
        <dbReference type="ARBA" id="ARBA00022630"/>
    </source>
</evidence>
<evidence type="ECO:0000259" key="18">
    <source>
        <dbReference type="Pfam" id="PF07992"/>
    </source>
</evidence>
<feature type="domain" description="FAD/NAD(P)-binding" evidence="18">
    <location>
        <begin position="10"/>
        <end position="328"/>
    </location>
</feature>
<dbReference type="InterPro" id="IPR023753">
    <property type="entry name" value="FAD/NAD-binding_dom"/>
</dbReference>
<evidence type="ECO:0000256" key="11">
    <source>
        <dbReference type="ARBA" id="ARBA00023284"/>
    </source>
</evidence>
<dbReference type="FunFam" id="3.30.390.30:FF:000001">
    <property type="entry name" value="Dihydrolipoyl dehydrogenase"/>
    <property type="match status" value="1"/>
</dbReference>
<feature type="binding site" evidence="14">
    <location>
        <position position="208"/>
    </location>
    <ligand>
        <name>NAD(+)</name>
        <dbReference type="ChEBI" id="CHEBI:57540"/>
    </ligand>
</feature>
<keyword evidence="14" id="KW-0547">Nucleotide-binding</keyword>
<evidence type="ECO:0000256" key="9">
    <source>
        <dbReference type="ARBA" id="ARBA00023027"/>
    </source>
</evidence>
<dbReference type="GO" id="GO:0005737">
    <property type="term" value="C:cytoplasm"/>
    <property type="evidence" value="ECO:0007669"/>
    <property type="project" value="UniProtKB-SubCell"/>
</dbReference>
<dbReference type="PRINTS" id="PR00411">
    <property type="entry name" value="PNDRDTASEI"/>
</dbReference>
<evidence type="ECO:0000256" key="1">
    <source>
        <dbReference type="ARBA" id="ARBA00004496"/>
    </source>
</evidence>
<proteinExistence type="inferred from homology"/>
<dbReference type="InterPro" id="IPR050151">
    <property type="entry name" value="Class-I_Pyr_Nuc-Dis_Oxidored"/>
</dbReference>
<sequence>MAEETTDQTYDLVILGAGSGGYAAALRAAELGMSVALVEKDKLGGTCLHRGCVPTKTMLHVGEVADTAAEGASLGVKMTVEAIEMESVLGFKDKIVGRLYKGLQGLVKSAKGIELVSGHGRLTGPKTVTVETESGTRSLTGANVVLASGSFSKTLPGLELGGRIIDSEAALELTSVPKNPIILGGGVIGVEFASVWKSLGAESVTIVEGLPHLVANEDEALSKALERAYKKRGIAFSLGTFFEKAEQTENGVTVTLVDGKTFEGDYLLVAVGRGPNTKDLGYEEQGISMDRGFVLADPATLQTNVEGVYAVGDIVPGLQLAHRGFQQGIFVAEQIAGLAPAPIVESGIPRVTYCEPQLGSVGLTEKQAKEKYGDDGVATYEYNLGGNGKSQILGTTGFVKLVREKDGPVVGIHMVGTNMSEQIGEAQLIVNWEAYPEDVASLIHAHPTQNEALGEAHLALAGKPLHAHA</sequence>
<keyword evidence="10" id="KW-1015">Disulfide bond</keyword>
<feature type="binding site" evidence="14">
    <location>
        <position position="272"/>
    </location>
    <ligand>
        <name>NAD(+)</name>
        <dbReference type="ChEBI" id="CHEBI:57540"/>
    </ligand>
</feature>
<keyword evidence="7 14" id="KW-0274">FAD</keyword>
<organism evidence="19 20">
    <name type="scientific">Brachybacterium nesterenkovii</name>
    <dbReference type="NCBI Taxonomy" id="47847"/>
    <lineage>
        <taxon>Bacteria</taxon>
        <taxon>Bacillati</taxon>
        <taxon>Actinomycetota</taxon>
        <taxon>Actinomycetes</taxon>
        <taxon>Micrococcales</taxon>
        <taxon>Dermabacteraceae</taxon>
        <taxon>Brachybacterium</taxon>
    </lineage>
</organism>
<comment type="similarity">
    <text evidence="2 16">Belongs to the class-I pyridine nucleotide-disulfide oxidoreductase family.</text>
</comment>
<dbReference type="PROSITE" id="PS00076">
    <property type="entry name" value="PYRIDINE_REDOX_1"/>
    <property type="match status" value="1"/>
</dbReference>
<dbReference type="OrthoDB" id="9800167at2"/>
<keyword evidence="8 16" id="KW-0560">Oxidoreductase</keyword>
<dbReference type="InterPro" id="IPR001100">
    <property type="entry name" value="Pyr_nuc-diS_OxRdtase"/>
</dbReference>
<comment type="subcellular location">
    <subcellularLocation>
        <location evidence="1">Cytoplasm</location>
    </subcellularLocation>
</comment>
<evidence type="ECO:0000256" key="13">
    <source>
        <dbReference type="PIRSR" id="PIRSR000350-2"/>
    </source>
</evidence>
<reference evidence="19 20" key="1">
    <citation type="submission" date="2017-02" db="EMBL/GenBank/DDBJ databases">
        <authorList>
            <person name="Peterson S.W."/>
        </authorList>
    </citation>
    <scope>NUCLEOTIDE SEQUENCE [LARGE SCALE GENOMIC DNA]</scope>
    <source>
        <strain evidence="19 20">CIP104813</strain>
    </source>
</reference>
<dbReference type="Pfam" id="PF02852">
    <property type="entry name" value="Pyr_redox_dim"/>
    <property type="match status" value="1"/>
</dbReference>
<evidence type="ECO:0000256" key="3">
    <source>
        <dbReference type="ARBA" id="ARBA00012608"/>
    </source>
</evidence>
<evidence type="ECO:0000256" key="5">
    <source>
        <dbReference type="ARBA" id="ARBA00022490"/>
    </source>
</evidence>
<dbReference type="InterPro" id="IPR006258">
    <property type="entry name" value="Lipoamide_DH"/>
</dbReference>
<evidence type="ECO:0000256" key="4">
    <source>
        <dbReference type="ARBA" id="ARBA00016961"/>
    </source>
</evidence>
<feature type="binding site" evidence="14">
    <location>
        <position position="313"/>
    </location>
    <ligand>
        <name>FAD</name>
        <dbReference type="ChEBI" id="CHEBI:57692"/>
    </ligand>
</feature>
<name>A0A1X6WTB8_9MICO</name>
<feature type="domain" description="Pyridine nucleotide-disulphide oxidoreductase dimerisation" evidence="17">
    <location>
        <begin position="348"/>
        <end position="456"/>
    </location>
</feature>
<dbReference type="SUPFAM" id="SSF55424">
    <property type="entry name" value="FAD/NAD-linked reductases, dimerisation (C-terminal) domain"/>
    <property type="match status" value="1"/>
</dbReference>
<dbReference type="Gene3D" id="3.30.390.30">
    <property type="match status" value="1"/>
</dbReference>
<gene>
    <name evidence="19" type="ORF">FM110_01415</name>
</gene>
<evidence type="ECO:0000256" key="8">
    <source>
        <dbReference type="ARBA" id="ARBA00023002"/>
    </source>
</evidence>
<feature type="binding site" evidence="14">
    <location>
        <position position="120"/>
    </location>
    <ligand>
        <name>FAD</name>
        <dbReference type="ChEBI" id="CHEBI:57692"/>
    </ligand>
</feature>
<dbReference type="PRINTS" id="PR00368">
    <property type="entry name" value="FADPNR"/>
</dbReference>
<evidence type="ECO:0000259" key="17">
    <source>
        <dbReference type="Pfam" id="PF02852"/>
    </source>
</evidence>
<protein>
    <recommendedName>
        <fullName evidence="4 16">Dihydrolipoyl dehydrogenase</fullName>
        <ecNumber evidence="3 16">1.8.1.4</ecNumber>
    </recommendedName>
</protein>
<evidence type="ECO:0000256" key="10">
    <source>
        <dbReference type="ARBA" id="ARBA00023157"/>
    </source>
</evidence>
<dbReference type="Proteomes" id="UP000195981">
    <property type="component" value="Unassembled WGS sequence"/>
</dbReference>
<comment type="catalytic activity">
    <reaction evidence="12 16">
        <text>N(6)-[(R)-dihydrolipoyl]-L-lysyl-[protein] + NAD(+) = N(6)-[(R)-lipoyl]-L-lysyl-[protein] + NADH + H(+)</text>
        <dbReference type="Rhea" id="RHEA:15045"/>
        <dbReference type="Rhea" id="RHEA-COMP:10474"/>
        <dbReference type="Rhea" id="RHEA-COMP:10475"/>
        <dbReference type="ChEBI" id="CHEBI:15378"/>
        <dbReference type="ChEBI" id="CHEBI:57540"/>
        <dbReference type="ChEBI" id="CHEBI:57945"/>
        <dbReference type="ChEBI" id="CHEBI:83099"/>
        <dbReference type="ChEBI" id="CHEBI:83100"/>
        <dbReference type="EC" id="1.8.1.4"/>
    </reaction>
</comment>
<keyword evidence="6 16" id="KW-0285">Flavoprotein</keyword>
<dbReference type="Gene3D" id="3.50.50.60">
    <property type="entry name" value="FAD/NAD(P)-binding domain"/>
    <property type="match status" value="2"/>
</dbReference>
<evidence type="ECO:0000256" key="15">
    <source>
        <dbReference type="PIRSR" id="PIRSR000350-4"/>
    </source>
</evidence>
<keyword evidence="9 14" id="KW-0520">NAD</keyword>
<evidence type="ECO:0000313" key="19">
    <source>
        <dbReference type="EMBL" id="SLM88244.1"/>
    </source>
</evidence>
<dbReference type="InterPro" id="IPR004099">
    <property type="entry name" value="Pyr_nucl-diS_OxRdtase_dimer"/>
</dbReference>
<dbReference type="NCBIfam" id="TIGR01350">
    <property type="entry name" value="lipoamide_DH"/>
    <property type="match status" value="1"/>
</dbReference>
<dbReference type="PANTHER" id="PTHR22912:SF217">
    <property type="entry name" value="DIHYDROLIPOYL DEHYDROGENASE"/>
    <property type="match status" value="1"/>
</dbReference>